<name>A0AAV4SR00_CAEEX</name>
<gene>
    <name evidence="1" type="ORF">CEXT_555631</name>
</gene>
<comment type="caution">
    <text evidence="1">The sequence shown here is derived from an EMBL/GenBank/DDBJ whole genome shotgun (WGS) entry which is preliminary data.</text>
</comment>
<evidence type="ECO:0000313" key="2">
    <source>
        <dbReference type="Proteomes" id="UP001054945"/>
    </source>
</evidence>
<dbReference type="AlphaFoldDB" id="A0AAV4SR00"/>
<dbReference type="Proteomes" id="UP001054945">
    <property type="component" value="Unassembled WGS sequence"/>
</dbReference>
<evidence type="ECO:0000313" key="1">
    <source>
        <dbReference type="EMBL" id="GIY35631.1"/>
    </source>
</evidence>
<keyword evidence="2" id="KW-1185">Reference proteome</keyword>
<organism evidence="1 2">
    <name type="scientific">Caerostris extrusa</name>
    <name type="common">Bark spider</name>
    <name type="synonym">Caerostris bankana</name>
    <dbReference type="NCBI Taxonomy" id="172846"/>
    <lineage>
        <taxon>Eukaryota</taxon>
        <taxon>Metazoa</taxon>
        <taxon>Ecdysozoa</taxon>
        <taxon>Arthropoda</taxon>
        <taxon>Chelicerata</taxon>
        <taxon>Arachnida</taxon>
        <taxon>Araneae</taxon>
        <taxon>Araneomorphae</taxon>
        <taxon>Entelegynae</taxon>
        <taxon>Araneoidea</taxon>
        <taxon>Araneidae</taxon>
        <taxon>Caerostris</taxon>
    </lineage>
</organism>
<protein>
    <submittedName>
        <fullName evidence="1">Uncharacterized protein</fullName>
    </submittedName>
</protein>
<reference evidence="1 2" key="1">
    <citation type="submission" date="2021-06" db="EMBL/GenBank/DDBJ databases">
        <title>Caerostris extrusa draft genome.</title>
        <authorList>
            <person name="Kono N."/>
            <person name="Arakawa K."/>
        </authorList>
    </citation>
    <scope>NUCLEOTIDE SEQUENCE [LARGE SCALE GENOMIC DNA]</scope>
</reference>
<dbReference type="EMBL" id="BPLR01009940">
    <property type="protein sequence ID" value="GIY35631.1"/>
    <property type="molecule type" value="Genomic_DNA"/>
</dbReference>
<sequence>MRQRGRRQRFGLAAERREVLQNGIPDELLCRLGKSHGEFDAEGKKSRLRSLYSNAVLGWPATGVRGRPGVDAGSTSRKKCSATCSITYCASKFCETKDVKCYLHLFTCVLDHGTHAQKEYAKKDTVHPYLHIFLTRGLFELNNVLRQTAPNSFFPIAEKPEVLFQGKPVFWIS</sequence>
<proteinExistence type="predicted"/>
<accession>A0AAV4SR00</accession>